<reference evidence="2 3" key="1">
    <citation type="submission" date="2020-08" db="EMBL/GenBank/DDBJ databases">
        <title>Genomic Encyclopedia of Type Strains, Phase IV (KMG-IV): sequencing the most valuable type-strain genomes for metagenomic binning, comparative biology and taxonomic classification.</title>
        <authorList>
            <person name="Goeker M."/>
        </authorList>
    </citation>
    <scope>NUCLEOTIDE SEQUENCE [LARGE SCALE GENOMIC DNA]</scope>
    <source>
        <strain evidence="2 3">DSM 7465</strain>
    </source>
</reference>
<dbReference type="Gene3D" id="3.30.70.120">
    <property type="match status" value="1"/>
</dbReference>
<sequence>MKGLVLVYTLFGSAEEAHKVARQLVTEKLAGCVNILPRCTSIYQWQGEMQEDGETPVLLKTRMDQRERLMTRLAELHSYEVPAILSWDIESAPDYARWLSGQVL</sequence>
<dbReference type="InterPro" id="IPR004323">
    <property type="entry name" value="Ion_tolerance_CutA"/>
</dbReference>
<dbReference type="GO" id="GO:0010038">
    <property type="term" value="P:response to metal ion"/>
    <property type="evidence" value="ECO:0007669"/>
    <property type="project" value="InterPro"/>
</dbReference>
<evidence type="ECO:0000313" key="3">
    <source>
        <dbReference type="Proteomes" id="UP000575068"/>
    </source>
</evidence>
<dbReference type="PANTHER" id="PTHR23419">
    <property type="entry name" value="DIVALENT CATION TOLERANCE CUTA-RELATED"/>
    <property type="match status" value="1"/>
</dbReference>
<dbReference type="InterPro" id="IPR011322">
    <property type="entry name" value="N-reg_PII-like_a/b"/>
</dbReference>
<dbReference type="Pfam" id="PF03091">
    <property type="entry name" value="CutA1"/>
    <property type="match status" value="1"/>
</dbReference>
<dbReference type="GO" id="GO:0005507">
    <property type="term" value="F:copper ion binding"/>
    <property type="evidence" value="ECO:0007669"/>
    <property type="project" value="TreeGrafter"/>
</dbReference>
<accession>A0A840HTU6</accession>
<evidence type="ECO:0000256" key="1">
    <source>
        <dbReference type="ARBA" id="ARBA00010169"/>
    </source>
</evidence>
<gene>
    <name evidence="2" type="ORF">HNQ99_001425</name>
</gene>
<evidence type="ECO:0000313" key="2">
    <source>
        <dbReference type="EMBL" id="MBB4641121.1"/>
    </source>
</evidence>
<name>A0A840HTU6_9SPHN</name>
<dbReference type="AlphaFoldDB" id="A0A840HTU6"/>
<protein>
    <submittedName>
        <fullName evidence="2">Periplasmic divalent cation tolerance protein</fullName>
    </submittedName>
</protein>
<comment type="caution">
    <text evidence="2">The sequence shown here is derived from an EMBL/GenBank/DDBJ whole genome shotgun (WGS) entry which is preliminary data.</text>
</comment>
<dbReference type="Proteomes" id="UP000575068">
    <property type="component" value="Unassembled WGS sequence"/>
</dbReference>
<keyword evidence="3" id="KW-1185">Reference proteome</keyword>
<proteinExistence type="inferred from homology"/>
<organism evidence="2 3">
    <name type="scientific">Rhizorhapis suberifaciens</name>
    <name type="common">corky root of lettuce</name>
    <dbReference type="NCBI Taxonomy" id="13656"/>
    <lineage>
        <taxon>Bacteria</taxon>
        <taxon>Pseudomonadati</taxon>
        <taxon>Pseudomonadota</taxon>
        <taxon>Alphaproteobacteria</taxon>
        <taxon>Sphingomonadales</taxon>
        <taxon>Sphingomonadaceae</taxon>
        <taxon>Rhizorhapis</taxon>
    </lineage>
</organism>
<dbReference type="EMBL" id="JACHOV010000004">
    <property type="protein sequence ID" value="MBB4641121.1"/>
    <property type="molecule type" value="Genomic_DNA"/>
</dbReference>
<dbReference type="InterPro" id="IPR015867">
    <property type="entry name" value="N-reg_PII/ATP_PRibTrfase_C"/>
</dbReference>
<dbReference type="SUPFAM" id="SSF54913">
    <property type="entry name" value="GlnB-like"/>
    <property type="match status" value="1"/>
</dbReference>
<comment type="similarity">
    <text evidence="1">Belongs to the CutA family.</text>
</comment>
<dbReference type="PANTHER" id="PTHR23419:SF8">
    <property type="entry name" value="FI09726P"/>
    <property type="match status" value="1"/>
</dbReference>
<dbReference type="RefSeq" id="WP_184474927.1">
    <property type="nucleotide sequence ID" value="NZ_JACHOV010000004.1"/>
</dbReference>